<comment type="caution">
    <text evidence="2">The sequence shown here is derived from an EMBL/GenBank/DDBJ whole genome shotgun (WGS) entry which is preliminary data.</text>
</comment>
<reference evidence="2" key="1">
    <citation type="submission" date="2023-06" db="EMBL/GenBank/DDBJ databases">
        <title>Genomic analysis of the entomopathogenic nematode Steinernema hermaphroditum.</title>
        <authorList>
            <person name="Schwarz E.M."/>
            <person name="Heppert J.K."/>
            <person name="Baniya A."/>
            <person name="Schwartz H.T."/>
            <person name="Tan C.-H."/>
            <person name="Antoshechkin I."/>
            <person name="Sternberg P.W."/>
            <person name="Goodrich-Blair H."/>
            <person name="Dillman A.R."/>
        </authorList>
    </citation>
    <scope>NUCLEOTIDE SEQUENCE</scope>
    <source>
        <strain evidence="2">PS9179</strain>
        <tissue evidence="2">Whole animal</tissue>
    </source>
</reference>
<feature type="region of interest" description="Disordered" evidence="1">
    <location>
        <begin position="45"/>
        <end position="77"/>
    </location>
</feature>
<feature type="compositionally biased region" description="Low complexity" evidence="1">
    <location>
        <begin position="53"/>
        <end position="66"/>
    </location>
</feature>
<proteinExistence type="predicted"/>
<dbReference type="AlphaFoldDB" id="A0AA39I2R9"/>
<organism evidence="2 3">
    <name type="scientific">Steinernema hermaphroditum</name>
    <dbReference type="NCBI Taxonomy" id="289476"/>
    <lineage>
        <taxon>Eukaryota</taxon>
        <taxon>Metazoa</taxon>
        <taxon>Ecdysozoa</taxon>
        <taxon>Nematoda</taxon>
        <taxon>Chromadorea</taxon>
        <taxon>Rhabditida</taxon>
        <taxon>Tylenchina</taxon>
        <taxon>Panagrolaimomorpha</taxon>
        <taxon>Strongyloidoidea</taxon>
        <taxon>Steinernematidae</taxon>
        <taxon>Steinernema</taxon>
    </lineage>
</organism>
<evidence type="ECO:0000313" key="2">
    <source>
        <dbReference type="EMBL" id="KAK0416767.1"/>
    </source>
</evidence>
<dbReference type="Proteomes" id="UP001175271">
    <property type="component" value="Unassembled WGS sequence"/>
</dbReference>
<dbReference type="EMBL" id="JAUCMV010000002">
    <property type="protein sequence ID" value="KAK0416767.1"/>
    <property type="molecule type" value="Genomic_DNA"/>
</dbReference>
<sequence length="77" mass="7514">MAGSAEAAKNFLESAFNKTKEVVSTAAETTKGYANVAINKIIPGQAQPGAENSGAAQSAAPGAPGSDMAAPAPQGPQ</sequence>
<keyword evidence="3" id="KW-1185">Reference proteome</keyword>
<accession>A0AA39I2R9</accession>
<protein>
    <submittedName>
        <fullName evidence="2">Uncharacterized protein</fullName>
    </submittedName>
</protein>
<evidence type="ECO:0000313" key="3">
    <source>
        <dbReference type="Proteomes" id="UP001175271"/>
    </source>
</evidence>
<gene>
    <name evidence="2" type="ORF">QR680_012673</name>
</gene>
<evidence type="ECO:0000256" key="1">
    <source>
        <dbReference type="SAM" id="MobiDB-lite"/>
    </source>
</evidence>
<name>A0AA39I2R9_9BILA</name>